<dbReference type="RefSeq" id="WP_027726835.1">
    <property type="nucleotide sequence ID" value="NZ_BAOH01000144.1"/>
</dbReference>
<dbReference type="CDD" id="cd08422">
    <property type="entry name" value="PBP2_CrgA_like"/>
    <property type="match status" value="1"/>
</dbReference>
<keyword evidence="4" id="KW-0804">Transcription</keyword>
<dbReference type="Proteomes" id="UP000031586">
    <property type="component" value="Unassembled WGS sequence"/>
</dbReference>
<proteinExistence type="inferred from homology"/>
<dbReference type="InterPro" id="IPR058163">
    <property type="entry name" value="LysR-type_TF_proteobact-type"/>
</dbReference>
<dbReference type="Gene3D" id="3.40.190.290">
    <property type="match status" value="1"/>
</dbReference>
<dbReference type="PANTHER" id="PTHR30537">
    <property type="entry name" value="HTH-TYPE TRANSCRIPTIONAL REGULATOR"/>
    <property type="match status" value="1"/>
</dbReference>
<dbReference type="SUPFAM" id="SSF53850">
    <property type="entry name" value="Periplasmic binding protein-like II"/>
    <property type="match status" value="1"/>
</dbReference>
<evidence type="ECO:0000313" key="6">
    <source>
        <dbReference type="EMBL" id="KIF52550.1"/>
    </source>
</evidence>
<protein>
    <submittedName>
        <fullName evidence="6">LysR family transcriptional regulator</fullName>
    </submittedName>
</protein>
<evidence type="ECO:0000313" key="7">
    <source>
        <dbReference type="Proteomes" id="UP000031586"/>
    </source>
</evidence>
<feature type="domain" description="HTH lysR-type" evidence="5">
    <location>
        <begin position="1"/>
        <end position="61"/>
    </location>
</feature>
<gene>
    <name evidence="6" type="ORF">H735_12945</name>
</gene>
<dbReference type="AlphaFoldDB" id="A0A0C1Z6C2"/>
<dbReference type="InterPro" id="IPR005119">
    <property type="entry name" value="LysR_subst-bd"/>
</dbReference>
<name>A0A0C1Z6C2_9VIBR</name>
<dbReference type="InterPro" id="IPR036390">
    <property type="entry name" value="WH_DNA-bd_sf"/>
</dbReference>
<evidence type="ECO:0000256" key="3">
    <source>
        <dbReference type="ARBA" id="ARBA00023125"/>
    </source>
</evidence>
<dbReference type="PATRIC" id="fig|1229493.5.peg.1727"/>
<evidence type="ECO:0000259" key="5">
    <source>
        <dbReference type="PROSITE" id="PS50931"/>
    </source>
</evidence>
<keyword evidence="3" id="KW-0238">DNA-binding</keyword>
<dbReference type="Pfam" id="PF03466">
    <property type="entry name" value="LysR_substrate"/>
    <property type="match status" value="1"/>
</dbReference>
<evidence type="ECO:0000256" key="4">
    <source>
        <dbReference type="ARBA" id="ARBA00023163"/>
    </source>
</evidence>
<dbReference type="InterPro" id="IPR000847">
    <property type="entry name" value="LysR_HTH_N"/>
</dbReference>
<dbReference type="EMBL" id="JPRD01000020">
    <property type="protein sequence ID" value="KIF52550.1"/>
    <property type="molecule type" value="Genomic_DNA"/>
</dbReference>
<evidence type="ECO:0000256" key="1">
    <source>
        <dbReference type="ARBA" id="ARBA00009437"/>
    </source>
</evidence>
<comment type="caution">
    <text evidence="6">The sequence shown here is derived from an EMBL/GenBank/DDBJ whole genome shotgun (WGS) entry which is preliminary data.</text>
</comment>
<dbReference type="Pfam" id="PF00126">
    <property type="entry name" value="HTH_1"/>
    <property type="match status" value="1"/>
</dbReference>
<dbReference type="GO" id="GO:0003700">
    <property type="term" value="F:DNA-binding transcription factor activity"/>
    <property type="evidence" value="ECO:0007669"/>
    <property type="project" value="InterPro"/>
</dbReference>
<dbReference type="InterPro" id="IPR036388">
    <property type="entry name" value="WH-like_DNA-bd_sf"/>
</dbReference>
<reference evidence="6 7" key="1">
    <citation type="submission" date="2014-07" db="EMBL/GenBank/DDBJ databases">
        <title>Unique and conserved regions in Vibrio harveyi and related species in comparison with the shrimp pathogen Vibrio harveyi CAIM 1792.</title>
        <authorList>
            <person name="Espinoza-Valles I."/>
            <person name="Vora G."/>
            <person name="Leekitcharoenphon P."/>
            <person name="Ussery D."/>
            <person name="Hoj L."/>
            <person name="Gomez-Gil B."/>
        </authorList>
    </citation>
    <scope>NUCLEOTIDE SEQUENCE [LARGE SCALE GENOMIC DNA]</scope>
    <source>
        <strain evidence="7">CAIM 1854 / LMG 25443</strain>
    </source>
</reference>
<dbReference type="SUPFAM" id="SSF46785">
    <property type="entry name" value="Winged helix' DNA-binding domain"/>
    <property type="match status" value="1"/>
</dbReference>
<dbReference type="Gene3D" id="1.10.10.10">
    <property type="entry name" value="Winged helix-like DNA-binding domain superfamily/Winged helix DNA-binding domain"/>
    <property type="match status" value="1"/>
</dbReference>
<dbReference type="PROSITE" id="PS50931">
    <property type="entry name" value="HTH_LYSR"/>
    <property type="match status" value="1"/>
</dbReference>
<keyword evidence="2" id="KW-0805">Transcription regulation</keyword>
<accession>A0A0C1Z6C2</accession>
<organism evidence="6 7">
    <name type="scientific">Vibrio owensii CAIM 1854 = LMG 25443</name>
    <dbReference type="NCBI Taxonomy" id="1229493"/>
    <lineage>
        <taxon>Bacteria</taxon>
        <taxon>Pseudomonadati</taxon>
        <taxon>Pseudomonadota</taxon>
        <taxon>Gammaproteobacteria</taxon>
        <taxon>Vibrionales</taxon>
        <taxon>Vibrionaceae</taxon>
        <taxon>Vibrio</taxon>
    </lineage>
</organism>
<dbReference type="GO" id="GO:0003677">
    <property type="term" value="F:DNA binding"/>
    <property type="evidence" value="ECO:0007669"/>
    <property type="project" value="UniProtKB-KW"/>
</dbReference>
<comment type="similarity">
    <text evidence="1">Belongs to the LysR transcriptional regulatory family.</text>
</comment>
<dbReference type="PANTHER" id="PTHR30537:SF5">
    <property type="entry name" value="HTH-TYPE TRANSCRIPTIONAL ACTIVATOR TTDR-RELATED"/>
    <property type="match status" value="1"/>
</dbReference>
<sequence>MEIKWLSYVPMYIALCEEKSIAGAAKKLRCSNAHASRQLRQLEEILSVQLIQRTTRQFNLTYDGLRFYQQVKGLMEGAEQINEQVMESDRVAGHLRIAASASFGAALLNQALIEFRQLYPEVTFEVIFSETPLDLIESGFDVAFFFTNNPPEGYIGHHLRSLHCKPFAHKAYLSNKPSIATPEDLYQLDHIVYRNEELNLDTWHFHHIETKQKVSVALQSVLSFNLVQSMLEATLAGCGVAMLDEFALEKLNGEERSQLVPLLPEWQTDAILPLYILYPKREHLPKRTQAFIEHFKQQSF</sequence>
<evidence type="ECO:0000256" key="2">
    <source>
        <dbReference type="ARBA" id="ARBA00023015"/>
    </source>
</evidence>